<accession>A0A5N7AVE1</accession>
<dbReference type="AlphaFoldDB" id="A0A5N7AVE1"/>
<keyword evidence="2" id="KW-1185">Reference proteome</keyword>
<sequence length="92" mass="11284">MIIYWFTKYRWRRLNSPKRGKHEKFWWDGWVYGILSSKKKMPTPEDDRSSIMILHLHLNRRLALSFFFYLSTLQAVRATYRVSSILFRETPL</sequence>
<reference evidence="1 2" key="1">
    <citation type="submission" date="2019-04" db="EMBL/GenBank/DDBJ databases">
        <title>Friends and foes A comparative genomics studyof 23 Aspergillus species from section Flavi.</title>
        <authorList>
            <consortium name="DOE Joint Genome Institute"/>
            <person name="Kjaerbolling I."/>
            <person name="Vesth T."/>
            <person name="Frisvad J.C."/>
            <person name="Nybo J.L."/>
            <person name="Theobald S."/>
            <person name="Kildgaard S."/>
            <person name="Isbrandt T."/>
            <person name="Kuo A."/>
            <person name="Sato A."/>
            <person name="Lyhne E.K."/>
            <person name="Kogle M.E."/>
            <person name="Wiebenga A."/>
            <person name="Kun R.S."/>
            <person name="Lubbers R.J."/>
            <person name="Makela M.R."/>
            <person name="Barry K."/>
            <person name="Chovatia M."/>
            <person name="Clum A."/>
            <person name="Daum C."/>
            <person name="Haridas S."/>
            <person name="He G."/>
            <person name="LaButti K."/>
            <person name="Lipzen A."/>
            <person name="Mondo S."/>
            <person name="Riley R."/>
            <person name="Salamov A."/>
            <person name="Simmons B.A."/>
            <person name="Magnuson J.K."/>
            <person name="Henrissat B."/>
            <person name="Mortensen U.H."/>
            <person name="Larsen T.O."/>
            <person name="Devries R.P."/>
            <person name="Grigoriev I.V."/>
            <person name="Machida M."/>
            <person name="Baker S.E."/>
            <person name="Andersen M.R."/>
        </authorList>
    </citation>
    <scope>NUCLEOTIDE SEQUENCE [LARGE SCALE GENOMIC DNA]</scope>
    <source>
        <strain evidence="1 2">IBT 29228</strain>
    </source>
</reference>
<organism evidence="1 2">
    <name type="scientific">Aspergillus bertholletiae</name>
    <dbReference type="NCBI Taxonomy" id="1226010"/>
    <lineage>
        <taxon>Eukaryota</taxon>
        <taxon>Fungi</taxon>
        <taxon>Dikarya</taxon>
        <taxon>Ascomycota</taxon>
        <taxon>Pezizomycotina</taxon>
        <taxon>Eurotiomycetes</taxon>
        <taxon>Eurotiomycetidae</taxon>
        <taxon>Eurotiales</taxon>
        <taxon>Aspergillaceae</taxon>
        <taxon>Aspergillus</taxon>
        <taxon>Aspergillus subgen. Circumdati</taxon>
    </lineage>
</organism>
<name>A0A5N7AVE1_9EURO</name>
<proteinExistence type="predicted"/>
<dbReference type="EMBL" id="ML736338">
    <property type="protein sequence ID" value="KAE8372858.1"/>
    <property type="molecule type" value="Genomic_DNA"/>
</dbReference>
<evidence type="ECO:0000313" key="1">
    <source>
        <dbReference type="EMBL" id="KAE8372858.1"/>
    </source>
</evidence>
<evidence type="ECO:0000313" key="2">
    <source>
        <dbReference type="Proteomes" id="UP000326198"/>
    </source>
</evidence>
<dbReference type="Proteomes" id="UP000326198">
    <property type="component" value="Unassembled WGS sequence"/>
</dbReference>
<gene>
    <name evidence="1" type="ORF">BDV26DRAFT_273272</name>
</gene>
<protein>
    <submittedName>
        <fullName evidence="1">Uncharacterized protein</fullName>
    </submittedName>
</protein>